<evidence type="ECO:0000256" key="1">
    <source>
        <dbReference type="ARBA" id="ARBA00022448"/>
    </source>
</evidence>
<protein>
    <recommendedName>
        <fullName evidence="6">Ion-translocating oxidoreductase complex subunit G</fullName>
        <ecNumber evidence="6">7.-.-.-</ecNumber>
    </recommendedName>
    <alternativeName>
        <fullName evidence="6">Rnf electron transport complex subunit G</fullName>
    </alternativeName>
</protein>
<dbReference type="InterPro" id="IPR010209">
    <property type="entry name" value="Ion_transpt_RnfG/RsxG"/>
</dbReference>
<comment type="cofactor">
    <cofactor evidence="6">
        <name>FMN</name>
        <dbReference type="ChEBI" id="CHEBI:58210"/>
    </cofactor>
</comment>
<keyword evidence="2 6" id="KW-0597">Phosphoprotein</keyword>
<comment type="subunit">
    <text evidence="6">The complex is composed of six subunits: RnfA, RnfB, RnfC, RnfD, RnfE and RnfG.</text>
</comment>
<keyword evidence="5 6" id="KW-0249">Electron transport</keyword>
<dbReference type="HAMAP" id="MF_00479">
    <property type="entry name" value="RsxG_RnfG"/>
    <property type="match status" value="1"/>
</dbReference>
<gene>
    <name evidence="6" type="primary">rnfG</name>
    <name evidence="9" type="ORF">GCM10007860_33100</name>
</gene>
<evidence type="ECO:0000256" key="3">
    <source>
        <dbReference type="ARBA" id="ARBA00022630"/>
    </source>
</evidence>
<dbReference type="EMBL" id="BSOZ01000097">
    <property type="protein sequence ID" value="GLS06142.1"/>
    <property type="molecule type" value="Genomic_DNA"/>
</dbReference>
<evidence type="ECO:0000313" key="9">
    <source>
        <dbReference type="EMBL" id="GLS06142.1"/>
    </source>
</evidence>
<dbReference type="PANTHER" id="PTHR36118">
    <property type="entry name" value="ION-TRANSLOCATING OXIDOREDUCTASE COMPLEX SUBUNIT G"/>
    <property type="match status" value="1"/>
</dbReference>
<keyword evidence="1 6" id="KW-0813">Transport</keyword>
<evidence type="ECO:0000256" key="4">
    <source>
        <dbReference type="ARBA" id="ARBA00022643"/>
    </source>
</evidence>
<keyword evidence="4 6" id="KW-0288">FMN</keyword>
<feature type="transmembrane region" description="Helical" evidence="7">
    <location>
        <begin position="12"/>
        <end position="32"/>
    </location>
</feature>
<comment type="similarity">
    <text evidence="6">Belongs to the RnfG family.</text>
</comment>
<evidence type="ECO:0000256" key="6">
    <source>
        <dbReference type="HAMAP-Rule" id="MF_00479"/>
    </source>
</evidence>
<dbReference type="PANTHER" id="PTHR36118:SF1">
    <property type="entry name" value="ION-TRANSLOCATING OXIDOREDUCTASE COMPLEX SUBUNIT G"/>
    <property type="match status" value="1"/>
</dbReference>
<keyword evidence="6" id="KW-1278">Translocase</keyword>
<dbReference type="EC" id="7.-.-.-" evidence="6"/>
<evidence type="ECO:0000256" key="5">
    <source>
        <dbReference type="ARBA" id="ARBA00022982"/>
    </source>
</evidence>
<dbReference type="SMART" id="SM00900">
    <property type="entry name" value="FMN_bind"/>
    <property type="match status" value="1"/>
</dbReference>
<proteinExistence type="inferred from homology"/>
<organism evidence="9 10">
    <name type="scientific">Chitiniphilus shinanonensis</name>
    <dbReference type="NCBI Taxonomy" id="553088"/>
    <lineage>
        <taxon>Bacteria</taxon>
        <taxon>Pseudomonadati</taxon>
        <taxon>Pseudomonadota</taxon>
        <taxon>Betaproteobacteria</taxon>
        <taxon>Neisseriales</taxon>
        <taxon>Chitinibacteraceae</taxon>
        <taxon>Chitiniphilus</taxon>
    </lineage>
</organism>
<dbReference type="InterPro" id="IPR007329">
    <property type="entry name" value="FMN-bd"/>
</dbReference>
<dbReference type="Proteomes" id="UP001156836">
    <property type="component" value="Unassembled WGS sequence"/>
</dbReference>
<feature type="modified residue" description="FMN phosphoryl threonine" evidence="6">
    <location>
        <position position="176"/>
    </location>
</feature>
<keyword evidence="6" id="KW-0997">Cell inner membrane</keyword>
<evidence type="ECO:0000259" key="8">
    <source>
        <dbReference type="SMART" id="SM00900"/>
    </source>
</evidence>
<keyword evidence="3 6" id="KW-0285">Flavoprotein</keyword>
<comment type="caution">
    <text evidence="9">The sequence shown here is derived from an EMBL/GenBank/DDBJ whole genome shotgun (WGS) entry which is preliminary data.</text>
</comment>
<keyword evidence="6 7" id="KW-0812">Transmembrane</keyword>
<evidence type="ECO:0000256" key="7">
    <source>
        <dbReference type="SAM" id="Phobius"/>
    </source>
</evidence>
<feature type="domain" description="FMN-binding" evidence="8">
    <location>
        <begin position="101"/>
        <end position="193"/>
    </location>
</feature>
<sequence>MRRAAANGVRGALTLLAFALVFTALMSLTWWMTRDIVARNEQASRVALLAQVLPAFDNDQLADAIELPPAQAAALGGGRAYPARQRGRVVAFAVETSAPDGYSGEIKLLVGVARDGRVQGVRVIAHKETPGLGDYIDAAKSAWSAQFAGKSLDNPPPGAWAVKKDGGAFDYMAGATVSPRAVVKAVKRALEQVRAHQAQWAADKEQQ</sequence>
<dbReference type="RefSeq" id="WP_284209225.1">
    <property type="nucleotide sequence ID" value="NZ_BSOZ01000097.1"/>
</dbReference>
<dbReference type="NCBIfam" id="NF002519">
    <property type="entry name" value="PRK01908.1"/>
    <property type="match status" value="1"/>
</dbReference>
<dbReference type="NCBIfam" id="TIGR01947">
    <property type="entry name" value="rnfG"/>
    <property type="match status" value="1"/>
</dbReference>
<accession>A0ABQ6C0X3</accession>
<evidence type="ECO:0000256" key="2">
    <source>
        <dbReference type="ARBA" id="ARBA00022553"/>
    </source>
</evidence>
<comment type="function">
    <text evidence="6">Part of a membrane-bound complex that couples electron transfer with translocation of ions across the membrane.</text>
</comment>
<evidence type="ECO:0000313" key="10">
    <source>
        <dbReference type="Proteomes" id="UP001156836"/>
    </source>
</evidence>
<keyword evidence="6 7" id="KW-1133">Transmembrane helix</keyword>
<keyword evidence="6 7" id="KW-0472">Membrane</keyword>
<keyword evidence="10" id="KW-1185">Reference proteome</keyword>
<dbReference type="Pfam" id="PF04205">
    <property type="entry name" value="FMN_bind"/>
    <property type="match status" value="1"/>
</dbReference>
<reference evidence="10" key="1">
    <citation type="journal article" date="2019" name="Int. J. Syst. Evol. Microbiol.">
        <title>The Global Catalogue of Microorganisms (GCM) 10K type strain sequencing project: providing services to taxonomists for standard genome sequencing and annotation.</title>
        <authorList>
            <consortium name="The Broad Institute Genomics Platform"/>
            <consortium name="The Broad Institute Genome Sequencing Center for Infectious Disease"/>
            <person name="Wu L."/>
            <person name="Ma J."/>
        </authorList>
    </citation>
    <scope>NUCLEOTIDE SEQUENCE [LARGE SCALE GENOMIC DNA]</scope>
    <source>
        <strain evidence="10">NBRC 104970</strain>
    </source>
</reference>
<comment type="subcellular location">
    <subcellularLocation>
        <location evidence="6">Cell inner membrane</location>
        <topology evidence="6">Single-pass membrane protein</topology>
    </subcellularLocation>
</comment>
<keyword evidence="6" id="KW-1003">Cell membrane</keyword>
<name>A0ABQ6C0X3_9NEIS</name>
<dbReference type="PIRSF" id="PIRSF006091">
    <property type="entry name" value="E_trnsport_RnfG"/>
    <property type="match status" value="1"/>
</dbReference>